<feature type="transmembrane region" description="Helical" evidence="7">
    <location>
        <begin position="221"/>
        <end position="251"/>
    </location>
</feature>
<sequence>MPTDTDSRAARSVRAHAAGFWTAAGAFAVALAFSTVPTPIYAFYQERDGFPTWVTTVIFAAYAVGVVVSLYFAGHVSDWLGRRRVFLAALAIEIVAAGMFLLWAEVPGLIVARFVSGVGIGALTATATAHISELRAVAKPDSTIAPVVASFANIGGLAMGPLIAGILVTYAPAPMFLPYVVFVLLLALAVVAVALLPETVRLESRPYRPQRIAVPAASRGTFWAAGAAAFAAFAVFGMFMALTPTVLVVAMGVDSHLAAGAVPFAVFMSAAIAQVLTVRRPLGRQLLLSLVLVAVGIAAMALAVLAGILWLFVLAGITAGAGVGVLFRSSLGVAGSLAPAGNRGEVLAGVFLIAYVGLAVPSLLIGVALVVAPLQPVLVVFAVLVLAVVGWAVPRMRARVEPG</sequence>
<feature type="transmembrane region" description="Helical" evidence="7">
    <location>
        <begin position="143"/>
        <end position="170"/>
    </location>
</feature>
<evidence type="ECO:0000256" key="4">
    <source>
        <dbReference type="ARBA" id="ARBA00022692"/>
    </source>
</evidence>
<keyword evidence="6 7" id="KW-0472">Membrane</keyword>
<evidence type="ECO:0000256" key="2">
    <source>
        <dbReference type="ARBA" id="ARBA00022448"/>
    </source>
</evidence>
<feature type="transmembrane region" description="Helical" evidence="7">
    <location>
        <begin position="50"/>
        <end position="73"/>
    </location>
</feature>
<dbReference type="Gene3D" id="1.20.1250.20">
    <property type="entry name" value="MFS general substrate transporter like domains"/>
    <property type="match status" value="1"/>
</dbReference>
<keyword evidence="4 7" id="KW-0812">Transmembrane</keyword>
<comment type="subcellular location">
    <subcellularLocation>
        <location evidence="1">Cell membrane</location>
        <topology evidence="1">Multi-pass membrane protein</topology>
    </subcellularLocation>
</comment>
<keyword evidence="3" id="KW-1003">Cell membrane</keyword>
<dbReference type="PROSITE" id="PS50850">
    <property type="entry name" value="MFS"/>
    <property type="match status" value="1"/>
</dbReference>
<keyword evidence="10" id="KW-1185">Reference proteome</keyword>
<evidence type="ECO:0000313" key="10">
    <source>
        <dbReference type="Proteomes" id="UP000438182"/>
    </source>
</evidence>
<feature type="transmembrane region" description="Helical" evidence="7">
    <location>
        <begin position="346"/>
        <end position="371"/>
    </location>
</feature>
<dbReference type="Proteomes" id="UP000438182">
    <property type="component" value="Unassembled WGS sequence"/>
</dbReference>
<dbReference type="GO" id="GO:0022857">
    <property type="term" value="F:transmembrane transporter activity"/>
    <property type="evidence" value="ECO:0007669"/>
    <property type="project" value="InterPro"/>
</dbReference>
<proteinExistence type="predicted"/>
<feature type="transmembrane region" description="Helical" evidence="7">
    <location>
        <begin position="290"/>
        <end position="313"/>
    </location>
</feature>
<evidence type="ECO:0000313" key="9">
    <source>
        <dbReference type="EMBL" id="MWB99322.1"/>
    </source>
</evidence>
<feature type="transmembrane region" description="Helical" evidence="7">
    <location>
        <begin position="176"/>
        <end position="200"/>
    </location>
</feature>
<dbReference type="GO" id="GO:0005886">
    <property type="term" value="C:plasma membrane"/>
    <property type="evidence" value="ECO:0007669"/>
    <property type="project" value="UniProtKB-SubCell"/>
</dbReference>
<dbReference type="InterPro" id="IPR011701">
    <property type="entry name" value="MFS"/>
</dbReference>
<dbReference type="PANTHER" id="PTHR23517">
    <property type="entry name" value="RESISTANCE PROTEIN MDTM, PUTATIVE-RELATED-RELATED"/>
    <property type="match status" value="1"/>
</dbReference>
<keyword evidence="2" id="KW-0813">Transport</keyword>
<dbReference type="SUPFAM" id="SSF103473">
    <property type="entry name" value="MFS general substrate transporter"/>
    <property type="match status" value="1"/>
</dbReference>
<evidence type="ECO:0000256" key="1">
    <source>
        <dbReference type="ARBA" id="ARBA00004651"/>
    </source>
</evidence>
<dbReference type="InterPro" id="IPR020846">
    <property type="entry name" value="MFS_dom"/>
</dbReference>
<evidence type="ECO:0000256" key="6">
    <source>
        <dbReference type="ARBA" id="ARBA00023136"/>
    </source>
</evidence>
<keyword evidence="5 7" id="KW-1133">Transmembrane helix</keyword>
<organism evidence="9 10">
    <name type="scientific">Agromyces seonyuensis</name>
    <dbReference type="NCBI Taxonomy" id="2662446"/>
    <lineage>
        <taxon>Bacteria</taxon>
        <taxon>Bacillati</taxon>
        <taxon>Actinomycetota</taxon>
        <taxon>Actinomycetes</taxon>
        <taxon>Micrococcales</taxon>
        <taxon>Microbacteriaceae</taxon>
        <taxon>Agromyces</taxon>
    </lineage>
</organism>
<feature type="transmembrane region" description="Helical" evidence="7">
    <location>
        <begin position="319"/>
        <end position="339"/>
    </location>
</feature>
<dbReference type="AlphaFoldDB" id="A0A6I4P1B5"/>
<dbReference type="Pfam" id="PF07690">
    <property type="entry name" value="MFS_1"/>
    <property type="match status" value="1"/>
</dbReference>
<dbReference type="RefSeq" id="WP_160425464.1">
    <property type="nucleotide sequence ID" value="NZ_WSTA01000055.1"/>
</dbReference>
<comment type="caution">
    <text evidence="9">The sequence shown here is derived from an EMBL/GenBank/DDBJ whole genome shotgun (WGS) entry which is preliminary data.</text>
</comment>
<feature type="transmembrane region" description="Helical" evidence="7">
    <location>
        <begin position="20"/>
        <end position="44"/>
    </location>
</feature>
<feature type="transmembrane region" description="Helical" evidence="7">
    <location>
        <begin position="110"/>
        <end position="131"/>
    </location>
</feature>
<dbReference type="InterPro" id="IPR036259">
    <property type="entry name" value="MFS_trans_sf"/>
</dbReference>
<dbReference type="InterPro" id="IPR050171">
    <property type="entry name" value="MFS_Transporters"/>
</dbReference>
<evidence type="ECO:0000256" key="5">
    <source>
        <dbReference type="ARBA" id="ARBA00022989"/>
    </source>
</evidence>
<feature type="transmembrane region" description="Helical" evidence="7">
    <location>
        <begin position="257"/>
        <end position="278"/>
    </location>
</feature>
<evidence type="ECO:0000256" key="7">
    <source>
        <dbReference type="SAM" id="Phobius"/>
    </source>
</evidence>
<feature type="transmembrane region" description="Helical" evidence="7">
    <location>
        <begin position="377"/>
        <end position="394"/>
    </location>
</feature>
<dbReference type="EMBL" id="WSTA01000055">
    <property type="protein sequence ID" value="MWB99322.1"/>
    <property type="molecule type" value="Genomic_DNA"/>
</dbReference>
<gene>
    <name evidence="9" type="ORF">GB864_12280</name>
</gene>
<reference evidence="9 10" key="1">
    <citation type="submission" date="2019-12" db="EMBL/GenBank/DDBJ databases">
        <authorList>
            <person name="Kim Y.S."/>
        </authorList>
    </citation>
    <scope>NUCLEOTIDE SEQUENCE [LARGE SCALE GENOMIC DNA]</scope>
    <source>
        <strain evidence="9 10">MMS17-SY077</strain>
    </source>
</reference>
<evidence type="ECO:0000256" key="3">
    <source>
        <dbReference type="ARBA" id="ARBA00022475"/>
    </source>
</evidence>
<accession>A0A6I4P1B5</accession>
<protein>
    <submittedName>
        <fullName evidence="9">MFS transporter</fullName>
    </submittedName>
</protein>
<feature type="domain" description="Major facilitator superfamily (MFS) profile" evidence="8">
    <location>
        <begin position="18"/>
        <end position="397"/>
    </location>
</feature>
<evidence type="ECO:0000259" key="8">
    <source>
        <dbReference type="PROSITE" id="PS50850"/>
    </source>
</evidence>
<dbReference type="PANTHER" id="PTHR23517:SF13">
    <property type="entry name" value="MAJOR FACILITATOR SUPERFAMILY MFS_1"/>
    <property type="match status" value="1"/>
</dbReference>
<feature type="transmembrane region" description="Helical" evidence="7">
    <location>
        <begin position="85"/>
        <end position="104"/>
    </location>
</feature>
<name>A0A6I4P1B5_9MICO</name>